<sequence length="228" mass="23721">MAKLEAFGSREALYDAAASILVGALTTAVATHGKAGFAATGGSTPAPVYDRMAGMTAPWDKITVTLTDERFVPPSDPSSNEGLVRRHLLTDQAQKAAFAPLFIDGVSHEESAYLAQEGVDAAAPFGVVLLGVGPDGHFASLFPGNPVLARGLDPRSERSVLAVPPGDPAPDIPRLTLTLAALTRTDLIVLLVTGAAKKALLEGDVDPALPVAAILKQDRAKVRILWAE</sequence>
<evidence type="ECO:0000256" key="6">
    <source>
        <dbReference type="ARBA" id="ARBA00020337"/>
    </source>
</evidence>
<evidence type="ECO:0000256" key="7">
    <source>
        <dbReference type="RuleBase" id="RU365095"/>
    </source>
</evidence>
<evidence type="ECO:0000256" key="1">
    <source>
        <dbReference type="ARBA" id="ARBA00000832"/>
    </source>
</evidence>
<comment type="catalytic activity">
    <reaction evidence="1 7">
        <text>6-phospho-D-glucono-1,5-lactone + H2O = 6-phospho-D-gluconate + H(+)</text>
        <dbReference type="Rhea" id="RHEA:12556"/>
        <dbReference type="ChEBI" id="CHEBI:15377"/>
        <dbReference type="ChEBI" id="CHEBI:15378"/>
        <dbReference type="ChEBI" id="CHEBI:57955"/>
        <dbReference type="ChEBI" id="CHEBI:58759"/>
        <dbReference type="EC" id="3.1.1.31"/>
    </reaction>
</comment>
<evidence type="ECO:0000259" key="8">
    <source>
        <dbReference type="Pfam" id="PF01182"/>
    </source>
</evidence>
<keyword evidence="10" id="KW-1185">Reference proteome</keyword>
<dbReference type="Pfam" id="PF01182">
    <property type="entry name" value="Glucosamine_iso"/>
    <property type="match status" value="1"/>
</dbReference>
<gene>
    <name evidence="7 9" type="primary">pgl</name>
    <name evidence="9" type="ORF">MZV50_09365</name>
</gene>
<dbReference type="SUPFAM" id="SSF100950">
    <property type="entry name" value="NagB/RpiA/CoA transferase-like"/>
    <property type="match status" value="1"/>
</dbReference>
<dbReference type="InterPro" id="IPR037171">
    <property type="entry name" value="NagB/RpiA_transferase-like"/>
</dbReference>
<comment type="pathway">
    <text evidence="3 7">Carbohydrate degradation; pentose phosphate pathway; D-ribulose 5-phosphate from D-glucose 6-phosphate (oxidative stage): step 2/3.</text>
</comment>
<evidence type="ECO:0000256" key="3">
    <source>
        <dbReference type="ARBA" id="ARBA00004961"/>
    </source>
</evidence>
<comment type="similarity">
    <text evidence="4 7">Belongs to the glucosamine/galactosamine-6-phosphate isomerase family. 6-phosphogluconolactonase subfamily.</text>
</comment>
<dbReference type="InterPro" id="IPR039104">
    <property type="entry name" value="6PGL"/>
</dbReference>
<feature type="domain" description="Glucosamine/galactosamine-6-phosphate isomerase" evidence="8">
    <location>
        <begin position="9"/>
        <end position="218"/>
    </location>
</feature>
<evidence type="ECO:0000313" key="9">
    <source>
        <dbReference type="EMBL" id="USQ97717.1"/>
    </source>
</evidence>
<dbReference type="NCBIfam" id="TIGR01198">
    <property type="entry name" value="pgl"/>
    <property type="match status" value="1"/>
</dbReference>
<dbReference type="CDD" id="cd01400">
    <property type="entry name" value="6PGL"/>
    <property type="match status" value="1"/>
</dbReference>
<keyword evidence="7 9" id="KW-0378">Hydrolase</keyword>
<dbReference type="PANTHER" id="PTHR11054">
    <property type="entry name" value="6-PHOSPHOGLUCONOLACTONASE"/>
    <property type="match status" value="1"/>
</dbReference>
<dbReference type="InterPro" id="IPR006148">
    <property type="entry name" value="Glc/Gal-6P_isomerase"/>
</dbReference>
<dbReference type="Proteomes" id="UP001057520">
    <property type="component" value="Chromosome"/>
</dbReference>
<dbReference type="GO" id="GO:0017057">
    <property type="term" value="F:6-phosphogluconolactonase activity"/>
    <property type="evidence" value="ECO:0007669"/>
    <property type="project" value="UniProtKB-EC"/>
</dbReference>
<evidence type="ECO:0000313" key="10">
    <source>
        <dbReference type="Proteomes" id="UP001057520"/>
    </source>
</evidence>
<proteinExistence type="inferred from homology"/>
<dbReference type="InterPro" id="IPR005900">
    <property type="entry name" value="6-phosphogluconolactonase_DevB"/>
</dbReference>
<evidence type="ECO:0000256" key="5">
    <source>
        <dbReference type="ARBA" id="ARBA00013198"/>
    </source>
</evidence>
<evidence type="ECO:0000256" key="4">
    <source>
        <dbReference type="ARBA" id="ARBA00010662"/>
    </source>
</evidence>
<dbReference type="PANTHER" id="PTHR11054:SF0">
    <property type="entry name" value="6-PHOSPHOGLUCONOLACTONASE"/>
    <property type="match status" value="1"/>
</dbReference>
<protein>
    <recommendedName>
        <fullName evidence="6 7">6-phosphogluconolactonase</fullName>
        <shortName evidence="7">6PGL</shortName>
        <ecNumber evidence="5 7">3.1.1.31</ecNumber>
    </recommendedName>
</protein>
<dbReference type="EC" id="3.1.1.31" evidence="5 7"/>
<dbReference type="EMBL" id="CP096040">
    <property type="protein sequence ID" value="USQ97717.1"/>
    <property type="molecule type" value="Genomic_DNA"/>
</dbReference>
<reference evidence="9 10" key="1">
    <citation type="submission" date="2022-04" db="EMBL/GenBank/DDBJ databases">
        <title>Genome sequence of soybean root-associated Caulobacter segnis RL271.</title>
        <authorList>
            <person name="Longley R."/>
            <person name="Bonito G."/>
            <person name="Trigodet F."/>
            <person name="Crosson S."/>
            <person name="Fiebig A."/>
        </authorList>
    </citation>
    <scope>NUCLEOTIDE SEQUENCE [LARGE SCALE GENOMIC DNA]</scope>
    <source>
        <strain evidence="9 10">RL271</strain>
    </source>
</reference>
<organism evidence="9 10">
    <name type="scientific">Caulobacter segnis</name>
    <dbReference type="NCBI Taxonomy" id="88688"/>
    <lineage>
        <taxon>Bacteria</taxon>
        <taxon>Pseudomonadati</taxon>
        <taxon>Pseudomonadota</taxon>
        <taxon>Alphaproteobacteria</taxon>
        <taxon>Caulobacterales</taxon>
        <taxon>Caulobacteraceae</taxon>
        <taxon>Caulobacter</taxon>
    </lineage>
</organism>
<dbReference type="Gene3D" id="3.40.50.1360">
    <property type="match status" value="1"/>
</dbReference>
<accession>A0ABY4ZY07</accession>
<evidence type="ECO:0000256" key="2">
    <source>
        <dbReference type="ARBA" id="ARBA00002681"/>
    </source>
</evidence>
<comment type="function">
    <text evidence="2 7">Hydrolysis of 6-phosphogluconolactone to 6-phosphogluconate.</text>
</comment>
<name>A0ABY4ZY07_9CAUL</name>